<evidence type="ECO:0000256" key="6">
    <source>
        <dbReference type="ARBA" id="ARBA00023242"/>
    </source>
</evidence>
<comment type="similarity">
    <text evidence="2">Belongs to the transcriptional coactivator PC4 family.</text>
</comment>
<comment type="subcellular location">
    <subcellularLocation>
        <location evidence="1">Nucleus</location>
    </subcellularLocation>
</comment>
<evidence type="ECO:0000256" key="5">
    <source>
        <dbReference type="ARBA" id="ARBA00023163"/>
    </source>
</evidence>
<evidence type="ECO:0000256" key="2">
    <source>
        <dbReference type="ARBA" id="ARBA00009001"/>
    </source>
</evidence>
<evidence type="ECO:0000256" key="3">
    <source>
        <dbReference type="ARBA" id="ARBA00023015"/>
    </source>
</evidence>
<dbReference type="Pfam" id="PF02229">
    <property type="entry name" value="PC4"/>
    <property type="match status" value="1"/>
</dbReference>
<evidence type="ECO:0000259" key="8">
    <source>
        <dbReference type="Pfam" id="PF02229"/>
    </source>
</evidence>
<accession>A0A6A6P110</accession>
<keyword evidence="5" id="KW-0804">Transcription</keyword>
<organism evidence="9 10">
    <name type="scientific">Lineolata rhizophorae</name>
    <dbReference type="NCBI Taxonomy" id="578093"/>
    <lineage>
        <taxon>Eukaryota</taxon>
        <taxon>Fungi</taxon>
        <taxon>Dikarya</taxon>
        <taxon>Ascomycota</taxon>
        <taxon>Pezizomycotina</taxon>
        <taxon>Dothideomycetes</taxon>
        <taxon>Dothideomycetes incertae sedis</taxon>
        <taxon>Lineolatales</taxon>
        <taxon>Lineolataceae</taxon>
        <taxon>Lineolata</taxon>
    </lineage>
</organism>
<keyword evidence="10" id="KW-1185">Reference proteome</keyword>
<dbReference type="GO" id="GO:0003713">
    <property type="term" value="F:transcription coactivator activity"/>
    <property type="evidence" value="ECO:0007669"/>
    <property type="project" value="InterPro"/>
</dbReference>
<evidence type="ECO:0000313" key="10">
    <source>
        <dbReference type="Proteomes" id="UP000799766"/>
    </source>
</evidence>
<name>A0A6A6P110_9PEZI</name>
<dbReference type="AlphaFoldDB" id="A0A6A6P110"/>
<dbReference type="OrthoDB" id="2505440at2759"/>
<keyword evidence="4" id="KW-0238">DNA-binding</keyword>
<evidence type="ECO:0000256" key="7">
    <source>
        <dbReference type="SAM" id="MobiDB-lite"/>
    </source>
</evidence>
<dbReference type="GO" id="GO:0003677">
    <property type="term" value="F:DNA binding"/>
    <property type="evidence" value="ECO:0007669"/>
    <property type="project" value="UniProtKB-KW"/>
</dbReference>
<dbReference type="SUPFAM" id="SSF54447">
    <property type="entry name" value="ssDNA-binding transcriptional regulator domain"/>
    <property type="match status" value="1"/>
</dbReference>
<proteinExistence type="inferred from homology"/>
<feature type="region of interest" description="Disordered" evidence="7">
    <location>
        <begin position="121"/>
        <end position="169"/>
    </location>
</feature>
<evidence type="ECO:0000256" key="1">
    <source>
        <dbReference type="ARBA" id="ARBA00004123"/>
    </source>
</evidence>
<dbReference type="InterPro" id="IPR003173">
    <property type="entry name" value="PC4_C"/>
</dbReference>
<protein>
    <submittedName>
        <fullName evidence="9">Transcriptional Coactivator p15-domain-containing protein</fullName>
    </submittedName>
</protein>
<evidence type="ECO:0000313" key="9">
    <source>
        <dbReference type="EMBL" id="KAF2457494.1"/>
    </source>
</evidence>
<feature type="compositionally biased region" description="Acidic residues" evidence="7">
    <location>
        <begin position="160"/>
        <end position="169"/>
    </location>
</feature>
<dbReference type="EMBL" id="MU001680">
    <property type="protein sequence ID" value="KAF2457494.1"/>
    <property type="molecule type" value="Genomic_DNA"/>
</dbReference>
<keyword evidence="3" id="KW-0805">Transcription regulation</keyword>
<feature type="region of interest" description="Disordered" evidence="7">
    <location>
        <begin position="1"/>
        <end position="57"/>
    </location>
</feature>
<dbReference type="GO" id="GO:0005634">
    <property type="term" value="C:nucleus"/>
    <property type="evidence" value="ECO:0007669"/>
    <property type="project" value="UniProtKB-SubCell"/>
</dbReference>
<dbReference type="InterPro" id="IPR045125">
    <property type="entry name" value="Sub1/Tcp4-like"/>
</dbReference>
<feature type="compositionally biased region" description="Low complexity" evidence="7">
    <location>
        <begin position="10"/>
        <end position="20"/>
    </location>
</feature>
<gene>
    <name evidence="9" type="ORF">BDY21DRAFT_421462</name>
</gene>
<dbReference type="Proteomes" id="UP000799766">
    <property type="component" value="Unassembled WGS sequence"/>
</dbReference>
<keyword evidence="6" id="KW-0539">Nucleus</keyword>
<feature type="domain" description="Transcriptional coactivator p15 (PC4) C-terminal" evidence="8">
    <location>
        <begin position="63"/>
        <end position="108"/>
    </location>
</feature>
<dbReference type="PANTHER" id="PTHR13215">
    <property type="entry name" value="RNA POLYMERASE II TRANSCRIPTIONAL COACTIVATOR"/>
    <property type="match status" value="1"/>
</dbReference>
<dbReference type="Gene3D" id="2.30.31.10">
    <property type="entry name" value="Transcriptional Coactivator Pc4, Chain A"/>
    <property type="match status" value="1"/>
</dbReference>
<dbReference type="GO" id="GO:0060261">
    <property type="term" value="P:positive regulation of transcription initiation by RNA polymerase II"/>
    <property type="evidence" value="ECO:0007669"/>
    <property type="project" value="InterPro"/>
</dbReference>
<sequence>MGLNTRKRSASLGSDAADGSPPTAKGTKQQSKRAKTAKTTPQIGVAQKDSEGNDYFTLSKGRNERRVAISQFKDQTLISIREYYEKDGKSMPGKKGISLTKEQFSALITCLPNIEAVLSSKGESLPRPSYDEAPAAATSEPKPDSGGEPSKPPKKNIEATSDEDEESEA</sequence>
<evidence type="ECO:0000256" key="4">
    <source>
        <dbReference type="ARBA" id="ARBA00023125"/>
    </source>
</evidence>
<dbReference type="InterPro" id="IPR009044">
    <property type="entry name" value="ssDNA-bd_transcriptional_reg"/>
</dbReference>
<reference evidence="9" key="1">
    <citation type="journal article" date="2020" name="Stud. Mycol.">
        <title>101 Dothideomycetes genomes: a test case for predicting lifestyles and emergence of pathogens.</title>
        <authorList>
            <person name="Haridas S."/>
            <person name="Albert R."/>
            <person name="Binder M."/>
            <person name="Bloem J."/>
            <person name="Labutti K."/>
            <person name="Salamov A."/>
            <person name="Andreopoulos B."/>
            <person name="Baker S."/>
            <person name="Barry K."/>
            <person name="Bills G."/>
            <person name="Bluhm B."/>
            <person name="Cannon C."/>
            <person name="Castanera R."/>
            <person name="Culley D."/>
            <person name="Daum C."/>
            <person name="Ezra D."/>
            <person name="Gonzalez J."/>
            <person name="Henrissat B."/>
            <person name="Kuo A."/>
            <person name="Liang C."/>
            <person name="Lipzen A."/>
            <person name="Lutzoni F."/>
            <person name="Magnuson J."/>
            <person name="Mondo S."/>
            <person name="Nolan M."/>
            <person name="Ohm R."/>
            <person name="Pangilinan J."/>
            <person name="Park H.-J."/>
            <person name="Ramirez L."/>
            <person name="Alfaro M."/>
            <person name="Sun H."/>
            <person name="Tritt A."/>
            <person name="Yoshinaga Y."/>
            <person name="Zwiers L.-H."/>
            <person name="Turgeon B."/>
            <person name="Goodwin S."/>
            <person name="Spatafora J."/>
            <person name="Crous P."/>
            <person name="Grigoriev I."/>
        </authorList>
    </citation>
    <scope>NUCLEOTIDE SEQUENCE</scope>
    <source>
        <strain evidence="9">ATCC 16933</strain>
    </source>
</reference>